<dbReference type="AlphaFoldDB" id="A0A812JAD6"/>
<dbReference type="OrthoDB" id="3501663at2759"/>
<dbReference type="Gene3D" id="3.20.20.140">
    <property type="entry name" value="Metal-dependent hydrolases"/>
    <property type="match status" value="1"/>
</dbReference>
<dbReference type="Pfam" id="PF07969">
    <property type="entry name" value="Amidohydro_3"/>
    <property type="match status" value="1"/>
</dbReference>
<dbReference type="InterPro" id="IPR011059">
    <property type="entry name" value="Metal-dep_hydrolase_composite"/>
</dbReference>
<feature type="domain" description="Amidohydrolase 3" evidence="2">
    <location>
        <begin position="126"/>
        <end position="595"/>
    </location>
</feature>
<gene>
    <name evidence="3" type="primary">ytcJ</name>
    <name evidence="3" type="ORF">SNEC2469_LOCUS1498</name>
</gene>
<organism evidence="3 4">
    <name type="scientific">Symbiodinium necroappetens</name>
    <dbReference type="NCBI Taxonomy" id="1628268"/>
    <lineage>
        <taxon>Eukaryota</taxon>
        <taxon>Sar</taxon>
        <taxon>Alveolata</taxon>
        <taxon>Dinophyceae</taxon>
        <taxon>Suessiales</taxon>
        <taxon>Symbiodiniaceae</taxon>
        <taxon>Symbiodinium</taxon>
    </lineage>
</organism>
<dbReference type="SUPFAM" id="SSF51556">
    <property type="entry name" value="Metallo-dependent hydrolases"/>
    <property type="match status" value="1"/>
</dbReference>
<feature type="region of interest" description="Disordered" evidence="1">
    <location>
        <begin position="594"/>
        <end position="622"/>
    </location>
</feature>
<dbReference type="GO" id="GO:0016810">
    <property type="term" value="F:hydrolase activity, acting on carbon-nitrogen (but not peptide) bonds"/>
    <property type="evidence" value="ECO:0007669"/>
    <property type="project" value="InterPro"/>
</dbReference>
<sequence length="649" mass="70345">ALELGGALKCLPGAGGFRDALFGGCYVVGEPVDVLMRAELGPMPGEEAKTARASREELCRIAVRSTSHLVNRGVAQDAEPLLLFNAHILSVHHERVVINNWLHVKGGIIQGIGPGEPPPLQGKKLDLEGRTVLPGLADSHLHVFALGKADAAVSLGDCKSIADLQKRTREHLEEDPPLKLLEGMGWDQDLLGRIPNKGDLDACIPDTPAVFYRRCHHVCVLNSAALRKCGITSETPDPDGGVIERDAERQPTGVLKESALTLHLESLKEEEPLEREKAVLLRGLKLCVENGVTFVQSNDGKTLGGIRRPFDAYASLADEGRLPCRIFLTIEWQAVGEEGMPKSKASHPSGLLSCDRAKIWTDGGLGASTAAMLEPYADNPSNSGVMQMTRPEIDSTLALLKKHGFRVEAHAIGDRAATDLVDAFEKLMPGSQRPVLTHCQFLNRDLVSRMSKLGIIANVQPQFVPSDLPIVKARVGEATERYRYAYVWKTLMKSGVRVAGGSDAPVESPTPLIGMADAMEHALFESERMSFAEALSMYTTEAAYAAWAEDRLGSLEEGKQADFIVLSLRTKSEPTAAELRSATVEKVFVQGRQVHDQSDQNERKRRRLTVGDAPGKDHTSRTAPENALLAAANALQAAIDVLCDPVVRP</sequence>
<accession>A0A812JAD6</accession>
<dbReference type="EMBL" id="CAJNJA010005824">
    <property type="protein sequence ID" value="CAE7199437.1"/>
    <property type="molecule type" value="Genomic_DNA"/>
</dbReference>
<evidence type="ECO:0000313" key="3">
    <source>
        <dbReference type="EMBL" id="CAE7199437.1"/>
    </source>
</evidence>
<evidence type="ECO:0000313" key="4">
    <source>
        <dbReference type="Proteomes" id="UP000601435"/>
    </source>
</evidence>
<dbReference type="CDD" id="cd01300">
    <property type="entry name" value="YtcJ_like"/>
    <property type="match status" value="1"/>
</dbReference>
<evidence type="ECO:0000259" key="2">
    <source>
        <dbReference type="Pfam" id="PF07969"/>
    </source>
</evidence>
<name>A0A812JAD6_9DINO</name>
<dbReference type="PANTHER" id="PTHR22642">
    <property type="entry name" value="IMIDAZOLONEPROPIONASE"/>
    <property type="match status" value="1"/>
</dbReference>
<comment type="caution">
    <text evidence="3">The sequence shown here is derived from an EMBL/GenBank/DDBJ whole genome shotgun (WGS) entry which is preliminary data.</text>
</comment>
<reference evidence="3" key="1">
    <citation type="submission" date="2021-02" db="EMBL/GenBank/DDBJ databases">
        <authorList>
            <person name="Dougan E. K."/>
            <person name="Rhodes N."/>
            <person name="Thang M."/>
            <person name="Chan C."/>
        </authorList>
    </citation>
    <scope>NUCLEOTIDE SEQUENCE</scope>
</reference>
<evidence type="ECO:0000256" key="1">
    <source>
        <dbReference type="SAM" id="MobiDB-lite"/>
    </source>
</evidence>
<protein>
    <submittedName>
        <fullName evidence="3">YtcJ protein</fullName>
    </submittedName>
</protein>
<dbReference type="Proteomes" id="UP000601435">
    <property type="component" value="Unassembled WGS sequence"/>
</dbReference>
<keyword evidence="4" id="KW-1185">Reference proteome</keyword>
<dbReference type="Gene3D" id="3.10.310.70">
    <property type="match status" value="1"/>
</dbReference>
<dbReference type="InterPro" id="IPR032466">
    <property type="entry name" value="Metal_Hydrolase"/>
</dbReference>
<feature type="non-terminal residue" evidence="3">
    <location>
        <position position="1"/>
    </location>
</feature>
<dbReference type="InterPro" id="IPR033932">
    <property type="entry name" value="YtcJ-like"/>
</dbReference>
<proteinExistence type="predicted"/>
<dbReference type="InterPro" id="IPR013108">
    <property type="entry name" value="Amidohydro_3"/>
</dbReference>
<dbReference type="SUPFAM" id="SSF51338">
    <property type="entry name" value="Composite domain of metallo-dependent hydrolases"/>
    <property type="match status" value="1"/>
</dbReference>
<dbReference type="PANTHER" id="PTHR22642:SF2">
    <property type="entry name" value="PROTEIN LONG AFTER FAR-RED 3"/>
    <property type="match status" value="1"/>
</dbReference>
<dbReference type="Gene3D" id="2.30.40.10">
    <property type="entry name" value="Urease, subunit C, domain 1"/>
    <property type="match status" value="1"/>
</dbReference>